<evidence type="ECO:0000256" key="5">
    <source>
        <dbReference type="ARBA" id="ARBA00023163"/>
    </source>
</evidence>
<dbReference type="Gene3D" id="3.40.50.2300">
    <property type="match status" value="1"/>
</dbReference>
<evidence type="ECO:0000259" key="8">
    <source>
        <dbReference type="PROSITE" id="PS50110"/>
    </source>
</evidence>
<dbReference type="SMART" id="SM00421">
    <property type="entry name" value="HTH_LUXR"/>
    <property type="match status" value="1"/>
</dbReference>
<protein>
    <submittedName>
        <fullName evidence="9">Response regulator</fullName>
    </submittedName>
</protein>
<dbReference type="PROSITE" id="PS50110">
    <property type="entry name" value="RESPONSE_REGULATORY"/>
    <property type="match status" value="1"/>
</dbReference>
<dbReference type="InterPro" id="IPR016032">
    <property type="entry name" value="Sig_transdc_resp-reg_C-effctor"/>
</dbReference>
<dbReference type="PRINTS" id="PR00038">
    <property type="entry name" value="HTHLUXR"/>
</dbReference>
<dbReference type="Pfam" id="PF00196">
    <property type="entry name" value="GerE"/>
    <property type="match status" value="1"/>
</dbReference>
<dbReference type="GO" id="GO:0006355">
    <property type="term" value="P:regulation of DNA-templated transcription"/>
    <property type="evidence" value="ECO:0007669"/>
    <property type="project" value="InterPro"/>
</dbReference>
<evidence type="ECO:0000256" key="3">
    <source>
        <dbReference type="ARBA" id="ARBA00023015"/>
    </source>
</evidence>
<feature type="modified residue" description="4-aspartylphosphate" evidence="6">
    <location>
        <position position="55"/>
    </location>
</feature>
<keyword evidence="3" id="KW-0805">Transcription regulation</keyword>
<evidence type="ECO:0000256" key="2">
    <source>
        <dbReference type="ARBA" id="ARBA00023012"/>
    </source>
</evidence>
<evidence type="ECO:0000259" key="7">
    <source>
        <dbReference type="PROSITE" id="PS50043"/>
    </source>
</evidence>
<dbReference type="Proteomes" id="UP000290218">
    <property type="component" value="Unassembled WGS sequence"/>
</dbReference>
<feature type="domain" description="HTH luxR-type" evidence="7">
    <location>
        <begin position="237"/>
        <end position="302"/>
    </location>
</feature>
<dbReference type="PANTHER" id="PTHR48111">
    <property type="entry name" value="REGULATOR OF RPOS"/>
    <property type="match status" value="1"/>
</dbReference>
<accession>A0A4V1M6C0</accession>
<dbReference type="SUPFAM" id="SSF52172">
    <property type="entry name" value="CheY-like"/>
    <property type="match status" value="1"/>
</dbReference>
<proteinExistence type="predicted"/>
<dbReference type="InterPro" id="IPR000792">
    <property type="entry name" value="Tscrpt_reg_LuxR_C"/>
</dbReference>
<dbReference type="AlphaFoldDB" id="A0A4V1M6C0"/>
<dbReference type="InterPro" id="IPR039420">
    <property type="entry name" value="WalR-like"/>
</dbReference>
<evidence type="ECO:0000313" key="10">
    <source>
        <dbReference type="Proteomes" id="UP000290218"/>
    </source>
</evidence>
<dbReference type="PROSITE" id="PS50043">
    <property type="entry name" value="HTH_LUXR_2"/>
    <property type="match status" value="1"/>
</dbReference>
<dbReference type="OrthoDB" id="9804747at2"/>
<gene>
    <name evidence="9" type="ORF">ESB00_02945</name>
</gene>
<evidence type="ECO:0000256" key="4">
    <source>
        <dbReference type="ARBA" id="ARBA00023125"/>
    </source>
</evidence>
<keyword evidence="5" id="KW-0804">Transcription</keyword>
<dbReference type="PANTHER" id="PTHR48111:SF1">
    <property type="entry name" value="TWO-COMPONENT RESPONSE REGULATOR ORR33"/>
    <property type="match status" value="1"/>
</dbReference>
<keyword evidence="2" id="KW-0902">Two-component regulatory system</keyword>
<evidence type="ECO:0000256" key="6">
    <source>
        <dbReference type="PROSITE-ProRule" id="PRU00169"/>
    </source>
</evidence>
<dbReference type="CDD" id="cd06170">
    <property type="entry name" value="LuxR_C_like"/>
    <property type="match status" value="1"/>
</dbReference>
<dbReference type="RefSeq" id="WP_129046233.1">
    <property type="nucleotide sequence ID" value="NZ_SDHX01000001.1"/>
</dbReference>
<dbReference type="SUPFAM" id="SSF46894">
    <property type="entry name" value="C-terminal effector domain of the bipartite response regulators"/>
    <property type="match status" value="1"/>
</dbReference>
<dbReference type="GO" id="GO:0005829">
    <property type="term" value="C:cytosol"/>
    <property type="evidence" value="ECO:0007669"/>
    <property type="project" value="TreeGrafter"/>
</dbReference>
<dbReference type="InterPro" id="IPR011006">
    <property type="entry name" value="CheY-like_superfamily"/>
</dbReference>
<comment type="caution">
    <text evidence="9">The sequence shown here is derived from an EMBL/GenBank/DDBJ whole genome shotgun (WGS) entry which is preliminary data.</text>
</comment>
<dbReference type="SMART" id="SM00448">
    <property type="entry name" value="REC"/>
    <property type="match status" value="1"/>
</dbReference>
<dbReference type="Gene3D" id="1.10.10.10">
    <property type="entry name" value="Winged helix-like DNA-binding domain superfamily/Winged helix DNA-binding domain"/>
    <property type="match status" value="1"/>
</dbReference>
<sequence length="307" mass="33960">MTQPPTVLVVDDTPANLGLVLETLGGAGLRVLVAENGPRALELLTQQPVDLVLLDMIMPGMDGLAVCQRIQQNPAWRELPLIFLTSVDVPAQKVRALESGAVDYISKPVHPPEVLARVRTHLDLRAARLALQQKNDRLEAEIALRLDAEAQLAQSLDRALLIADRDGRLIFQTLRATHLLFKHLAHHQPGFLPPELNTGERYRSTAGTLLLHRFTEQGNDSLTVLYLIEEHAPPGPVELTKLGVTPRQAEVLYWVAQSKTNAEIAIILGTSPRTIEKHVEQLFERLGVENRVAAAALANEQLRRMPE</sequence>
<evidence type="ECO:0000256" key="1">
    <source>
        <dbReference type="ARBA" id="ARBA00022553"/>
    </source>
</evidence>
<feature type="domain" description="Response regulatory" evidence="8">
    <location>
        <begin position="6"/>
        <end position="122"/>
    </location>
</feature>
<dbReference type="GO" id="GO:0032993">
    <property type="term" value="C:protein-DNA complex"/>
    <property type="evidence" value="ECO:0007669"/>
    <property type="project" value="TreeGrafter"/>
</dbReference>
<name>A0A4V1M6C0_9BACT</name>
<keyword evidence="4" id="KW-0238">DNA-binding</keyword>
<keyword evidence="1 6" id="KW-0597">Phosphoprotein</keyword>
<dbReference type="EMBL" id="SDHX01000001">
    <property type="protein sequence ID" value="RXK54869.1"/>
    <property type="molecule type" value="Genomic_DNA"/>
</dbReference>
<dbReference type="Pfam" id="PF00072">
    <property type="entry name" value="Response_reg"/>
    <property type="match status" value="1"/>
</dbReference>
<dbReference type="InterPro" id="IPR036388">
    <property type="entry name" value="WH-like_DNA-bd_sf"/>
</dbReference>
<organism evidence="9 10">
    <name type="scientific">Oleiharenicola lentus</name>
    <dbReference type="NCBI Taxonomy" id="2508720"/>
    <lineage>
        <taxon>Bacteria</taxon>
        <taxon>Pseudomonadati</taxon>
        <taxon>Verrucomicrobiota</taxon>
        <taxon>Opitutia</taxon>
        <taxon>Opitutales</taxon>
        <taxon>Opitutaceae</taxon>
        <taxon>Oleiharenicola</taxon>
    </lineage>
</organism>
<reference evidence="9 10" key="1">
    <citation type="submission" date="2019-01" db="EMBL/GenBank/DDBJ databases">
        <title>Lacunisphaera sp. strain TWA-58.</title>
        <authorList>
            <person name="Chen W.-M."/>
        </authorList>
    </citation>
    <scope>NUCLEOTIDE SEQUENCE [LARGE SCALE GENOMIC DNA]</scope>
    <source>
        <strain evidence="9 10">TWA-58</strain>
    </source>
</reference>
<dbReference type="GO" id="GO:0000976">
    <property type="term" value="F:transcription cis-regulatory region binding"/>
    <property type="evidence" value="ECO:0007669"/>
    <property type="project" value="TreeGrafter"/>
</dbReference>
<dbReference type="GO" id="GO:0000156">
    <property type="term" value="F:phosphorelay response regulator activity"/>
    <property type="evidence" value="ECO:0007669"/>
    <property type="project" value="TreeGrafter"/>
</dbReference>
<dbReference type="InterPro" id="IPR001789">
    <property type="entry name" value="Sig_transdc_resp-reg_receiver"/>
</dbReference>
<keyword evidence="10" id="KW-1185">Reference proteome</keyword>
<evidence type="ECO:0000313" key="9">
    <source>
        <dbReference type="EMBL" id="RXK54869.1"/>
    </source>
</evidence>